<proteinExistence type="predicted"/>
<keyword evidence="4" id="KW-1185">Reference proteome</keyword>
<gene>
    <name evidence="3" type="ORF">H0H81_004487</name>
</gene>
<dbReference type="Proteomes" id="UP000717328">
    <property type="component" value="Unassembled WGS sequence"/>
</dbReference>
<reference evidence="3" key="1">
    <citation type="submission" date="2021-02" db="EMBL/GenBank/DDBJ databases">
        <authorList>
            <person name="Nieuwenhuis M."/>
            <person name="Van De Peppel L.J.J."/>
        </authorList>
    </citation>
    <scope>NUCLEOTIDE SEQUENCE</scope>
    <source>
        <strain evidence="3">D49</strain>
    </source>
</reference>
<evidence type="ECO:0000313" key="4">
    <source>
        <dbReference type="Proteomes" id="UP000717328"/>
    </source>
</evidence>
<evidence type="ECO:0000313" key="3">
    <source>
        <dbReference type="EMBL" id="KAG5633900.1"/>
    </source>
</evidence>
<sequence>MSSYHTSHTPITDTSADGRRKRRMSDSSTPAEYTATKVVRGPEDAHVTHARASAVDAERGGSNFTLHNRDDLLHSETESEQEGPMDDTKDNQTGGREAGIVGVETADDSKSSAYRELIKDYNRLQSAFREGEEDRERLNIRICELEDEVHELKAKQRNALQSMYLIGKQLVIQGKQYWDME</sequence>
<dbReference type="EMBL" id="JABCKI010006860">
    <property type="protein sequence ID" value="KAG5633900.1"/>
    <property type="molecule type" value="Genomic_DNA"/>
</dbReference>
<dbReference type="AlphaFoldDB" id="A0A9P7K2F5"/>
<feature type="compositionally biased region" description="Polar residues" evidence="2">
    <location>
        <begin position="1"/>
        <end position="15"/>
    </location>
</feature>
<name>A0A9P7K2F5_9AGAR</name>
<feature type="compositionally biased region" description="Basic and acidic residues" evidence="2">
    <location>
        <begin position="67"/>
        <end position="77"/>
    </location>
</feature>
<comment type="caution">
    <text evidence="3">The sequence shown here is derived from an EMBL/GenBank/DDBJ whole genome shotgun (WGS) entry which is preliminary data.</text>
</comment>
<protein>
    <submittedName>
        <fullName evidence="3">Uncharacterized protein</fullName>
    </submittedName>
</protein>
<reference evidence="3" key="2">
    <citation type="submission" date="2021-10" db="EMBL/GenBank/DDBJ databases">
        <title>Phylogenomics reveals ancestral predisposition of the termite-cultivated fungus Termitomyces towards a domesticated lifestyle.</title>
        <authorList>
            <person name="Auxier B."/>
            <person name="Grum-Grzhimaylo A."/>
            <person name="Cardenas M.E."/>
            <person name="Lodge J.D."/>
            <person name="Laessoe T."/>
            <person name="Pedersen O."/>
            <person name="Smith M.E."/>
            <person name="Kuyper T.W."/>
            <person name="Franco-Molano E.A."/>
            <person name="Baroni T.J."/>
            <person name="Aanen D.K."/>
        </authorList>
    </citation>
    <scope>NUCLEOTIDE SEQUENCE</scope>
    <source>
        <strain evidence="3">D49</strain>
    </source>
</reference>
<keyword evidence="1" id="KW-0175">Coiled coil</keyword>
<feature type="coiled-coil region" evidence="1">
    <location>
        <begin position="121"/>
        <end position="155"/>
    </location>
</feature>
<evidence type="ECO:0000256" key="1">
    <source>
        <dbReference type="SAM" id="Coils"/>
    </source>
</evidence>
<accession>A0A9P7K2F5</accession>
<feature type="region of interest" description="Disordered" evidence="2">
    <location>
        <begin position="1"/>
        <end position="97"/>
    </location>
</feature>
<organism evidence="3 4">
    <name type="scientific">Sphagnurus paluster</name>
    <dbReference type="NCBI Taxonomy" id="117069"/>
    <lineage>
        <taxon>Eukaryota</taxon>
        <taxon>Fungi</taxon>
        <taxon>Dikarya</taxon>
        <taxon>Basidiomycota</taxon>
        <taxon>Agaricomycotina</taxon>
        <taxon>Agaricomycetes</taxon>
        <taxon>Agaricomycetidae</taxon>
        <taxon>Agaricales</taxon>
        <taxon>Tricholomatineae</taxon>
        <taxon>Lyophyllaceae</taxon>
        <taxon>Sphagnurus</taxon>
    </lineage>
</organism>
<evidence type="ECO:0000256" key="2">
    <source>
        <dbReference type="SAM" id="MobiDB-lite"/>
    </source>
</evidence>